<feature type="region of interest" description="Disordered" evidence="1">
    <location>
        <begin position="1"/>
        <end position="25"/>
    </location>
</feature>
<reference evidence="3" key="1">
    <citation type="submission" date="2011-12" db="EMBL/GenBank/DDBJ databases">
        <authorList>
            <consortium name="The Broad Institute Genome Sequencing Platform"/>
            <person name="Russ C."/>
            <person name="Tyler B."/>
            <person name="Panabieres F."/>
            <person name="Shan W."/>
            <person name="Tripathy S."/>
            <person name="Grunwald N."/>
            <person name="Machado M."/>
            <person name="Young S.K."/>
            <person name="Zeng Q."/>
            <person name="Gargeya S."/>
            <person name="Fitzgerald M."/>
            <person name="Haas B."/>
            <person name="Abouelleil A."/>
            <person name="Alvarado L."/>
            <person name="Arachchi H.M."/>
            <person name="Berlin A."/>
            <person name="Chapman S.B."/>
            <person name="Gearin G."/>
            <person name="Goldberg J."/>
            <person name="Griggs A."/>
            <person name="Gujja S."/>
            <person name="Hansen M."/>
            <person name="Heiman D."/>
            <person name="Howarth C."/>
            <person name="Larimer J."/>
            <person name="Lui A."/>
            <person name="MacDonald P.J.P."/>
            <person name="McCowen C."/>
            <person name="Montmayeur A."/>
            <person name="Murphy C."/>
            <person name="Neiman D."/>
            <person name="Pearson M."/>
            <person name="Priest M."/>
            <person name="Roberts A."/>
            <person name="Saif S."/>
            <person name="Shea T."/>
            <person name="Sisk P."/>
            <person name="Stolte C."/>
            <person name="Sykes S."/>
            <person name="Wortman J."/>
            <person name="Nusbaum C."/>
            <person name="Birren B."/>
        </authorList>
    </citation>
    <scope>NUCLEOTIDE SEQUENCE [LARGE SCALE GENOMIC DNA]</scope>
    <source>
        <strain evidence="3">INRA-310</strain>
    </source>
</reference>
<evidence type="ECO:0000313" key="3">
    <source>
        <dbReference type="Proteomes" id="UP000018817"/>
    </source>
</evidence>
<feature type="region of interest" description="Disordered" evidence="1">
    <location>
        <begin position="72"/>
        <end position="94"/>
    </location>
</feature>
<accession>W2QP41</accession>
<organism evidence="2 3">
    <name type="scientific">Phytophthora nicotianae (strain INRA-310)</name>
    <name type="common">Phytophthora parasitica</name>
    <dbReference type="NCBI Taxonomy" id="761204"/>
    <lineage>
        <taxon>Eukaryota</taxon>
        <taxon>Sar</taxon>
        <taxon>Stramenopiles</taxon>
        <taxon>Oomycota</taxon>
        <taxon>Peronosporomycetes</taxon>
        <taxon>Peronosporales</taxon>
        <taxon>Peronosporaceae</taxon>
        <taxon>Phytophthora</taxon>
    </lineage>
</organism>
<evidence type="ECO:0000313" key="2">
    <source>
        <dbReference type="EMBL" id="ETN14868.1"/>
    </source>
</evidence>
<proteinExistence type="predicted"/>
<name>W2QP41_PHYN3</name>
<gene>
    <name evidence="2" type="ORF">PPTG_07118</name>
</gene>
<feature type="compositionally biased region" description="Low complexity" evidence="1">
    <location>
        <begin position="1"/>
        <end position="23"/>
    </location>
</feature>
<reference evidence="2 3" key="2">
    <citation type="submission" date="2013-11" db="EMBL/GenBank/DDBJ databases">
        <title>The Genome Sequence of Phytophthora parasitica INRA-310.</title>
        <authorList>
            <consortium name="The Broad Institute Genomics Platform"/>
            <person name="Russ C."/>
            <person name="Tyler B."/>
            <person name="Panabieres F."/>
            <person name="Shan W."/>
            <person name="Tripathy S."/>
            <person name="Grunwald N."/>
            <person name="Machado M."/>
            <person name="Johnson C.S."/>
            <person name="Arredondo F."/>
            <person name="Hong C."/>
            <person name="Coffey M."/>
            <person name="Young S.K."/>
            <person name="Zeng Q."/>
            <person name="Gargeya S."/>
            <person name="Fitzgerald M."/>
            <person name="Abouelleil A."/>
            <person name="Alvarado L."/>
            <person name="Chapman S.B."/>
            <person name="Gainer-Dewar J."/>
            <person name="Goldberg J."/>
            <person name="Griggs A."/>
            <person name="Gujja S."/>
            <person name="Hansen M."/>
            <person name="Howarth C."/>
            <person name="Imamovic A."/>
            <person name="Ireland A."/>
            <person name="Larimer J."/>
            <person name="McCowan C."/>
            <person name="Murphy C."/>
            <person name="Pearson M."/>
            <person name="Poon T.W."/>
            <person name="Priest M."/>
            <person name="Roberts A."/>
            <person name="Saif S."/>
            <person name="Shea T."/>
            <person name="Sykes S."/>
            <person name="Wortman J."/>
            <person name="Nusbaum C."/>
            <person name="Birren B."/>
        </authorList>
    </citation>
    <scope>NUCLEOTIDE SEQUENCE [LARGE SCALE GENOMIC DNA]</scope>
    <source>
        <strain evidence="2 3">INRA-310</strain>
    </source>
</reference>
<dbReference type="VEuPathDB" id="FungiDB:PPTG_07118"/>
<dbReference type="Proteomes" id="UP000018817">
    <property type="component" value="Unassembled WGS sequence"/>
</dbReference>
<protein>
    <submittedName>
        <fullName evidence="2">Uncharacterized protein</fullName>
    </submittedName>
</protein>
<dbReference type="RefSeq" id="XP_008899527.1">
    <property type="nucleotide sequence ID" value="XM_008901279.1"/>
</dbReference>
<dbReference type="GeneID" id="20177032"/>
<evidence type="ECO:0000256" key="1">
    <source>
        <dbReference type="SAM" id="MobiDB-lite"/>
    </source>
</evidence>
<dbReference type="EMBL" id="KI669571">
    <property type="protein sequence ID" value="ETN14868.1"/>
    <property type="molecule type" value="Genomic_DNA"/>
</dbReference>
<sequence length="144" mass="14590">MAVPHASAAAASPASAAPSPRSPTVHPVVLLSDSLVAPPTGMASLALSEPHTSDEELLASCLDWDPDSDFGSLAHAHSRARSSTTPAPTEVPPVPAAMVDAPAIAVTLSSPVRAPVAPFPWDLAAEAPGSSLAFEEVFHGSEEE</sequence>
<dbReference type="AlphaFoldDB" id="W2QP41"/>